<evidence type="ECO:0000313" key="2">
    <source>
        <dbReference type="Proteomes" id="UP000320781"/>
    </source>
</evidence>
<reference evidence="1 2" key="1">
    <citation type="submission" date="2019-03" db="EMBL/GenBank/DDBJ databases">
        <title>Metabolic potential of uncultured bacteria and archaea associated with petroleum seepage in deep-sea sediments.</title>
        <authorList>
            <person name="Dong X."/>
            <person name="Hubert C."/>
        </authorList>
    </citation>
    <scope>NUCLEOTIDE SEQUENCE [LARGE SCALE GENOMIC DNA]</scope>
    <source>
        <strain evidence="1">E44_bin92</strain>
    </source>
</reference>
<dbReference type="Proteomes" id="UP000320781">
    <property type="component" value="Unassembled WGS sequence"/>
</dbReference>
<comment type="caution">
    <text evidence="1">The sequence shown here is derived from an EMBL/GenBank/DDBJ whole genome shotgun (WGS) entry which is preliminary data.</text>
</comment>
<gene>
    <name evidence="1" type="ORF">E3J95_00915</name>
</gene>
<dbReference type="EMBL" id="SOKU01000037">
    <property type="protein sequence ID" value="TES86862.1"/>
    <property type="molecule type" value="Genomic_DNA"/>
</dbReference>
<proteinExistence type="predicted"/>
<dbReference type="AlphaFoldDB" id="A0A523QM62"/>
<sequence>MPLQRVKSYAGEQQERTSYADFGLSGFGERAGVITSITVEIKLGSGIQYWDRIHDVLELEPGEMILPEGTVMWGMFLGLEPSYSIGQRAVSLIDVRPRAVVVTGGSLISEKLDVFTSSAGTSTSWLSSLEAEFLYDLLVREKPSSITDFAEFFASLVSQIPEVTQVLADIHEDTVDIFTIFDSEDEKTYDSVYDAQKTTFTRFANIYADFHTINLRDFGKDTLRNLISSTSRTLFSRS</sequence>
<name>A0A523QM62_UNCAE</name>
<accession>A0A523QM62</accession>
<evidence type="ECO:0000313" key="1">
    <source>
        <dbReference type="EMBL" id="TES86862.1"/>
    </source>
</evidence>
<protein>
    <submittedName>
        <fullName evidence="1">Uncharacterized protein</fullName>
    </submittedName>
</protein>
<organism evidence="1 2">
    <name type="scientific">Aerophobetes bacterium</name>
    <dbReference type="NCBI Taxonomy" id="2030807"/>
    <lineage>
        <taxon>Bacteria</taxon>
        <taxon>Candidatus Aerophobota</taxon>
    </lineage>
</organism>